<dbReference type="AlphaFoldDB" id="A0A6N2XWV0"/>
<reference evidence="2" key="1">
    <citation type="submission" date="2019-11" db="EMBL/GenBank/DDBJ databases">
        <authorList>
            <person name="Feng L."/>
        </authorList>
    </citation>
    <scope>NUCLEOTIDE SEQUENCE</scope>
    <source>
        <strain evidence="2">KOxytocaLFYP65</strain>
    </source>
</reference>
<accession>A0A6N2XWV0</accession>
<feature type="region of interest" description="Disordered" evidence="1">
    <location>
        <begin position="1"/>
        <end position="58"/>
    </location>
</feature>
<proteinExistence type="predicted"/>
<protein>
    <submittedName>
        <fullName evidence="2">Uncharacterized protein</fullName>
    </submittedName>
</protein>
<sequence>MLAVNGEGDQAARPPQGHQRQGDNPRCALPGQTGPHAPRLSAVRRHPLPDRRSGPAVRMWRLPGGCARCQRRAEHQAAQRNALQALRQPGRQQRTPAGNAAPLKRAPQAQQIIMGRVGAQLLHSPFPQGRQNGAELLPHPLRRGAGREQRPHRLADAGILRPGAVSHLPQVHRRLPAQGLPGLLEGAKMVIQASAGRLRLIKRQHDAVQRTAAAELAQGGQAFSIRRR</sequence>
<evidence type="ECO:0000256" key="1">
    <source>
        <dbReference type="SAM" id="MobiDB-lite"/>
    </source>
</evidence>
<dbReference type="EMBL" id="CACRTM010000003">
    <property type="protein sequence ID" value="VYT58000.1"/>
    <property type="molecule type" value="Genomic_DNA"/>
</dbReference>
<feature type="region of interest" description="Disordered" evidence="1">
    <location>
        <begin position="85"/>
        <end position="105"/>
    </location>
</feature>
<gene>
    <name evidence="2" type="ORF">KOLFYP65_01966</name>
</gene>
<evidence type="ECO:0000313" key="2">
    <source>
        <dbReference type="EMBL" id="VYT58000.1"/>
    </source>
</evidence>
<name>A0A6N2XWV0_KLEOX</name>
<organism evidence="2">
    <name type="scientific">Klebsiella oxytoca</name>
    <dbReference type="NCBI Taxonomy" id="571"/>
    <lineage>
        <taxon>Bacteria</taxon>
        <taxon>Pseudomonadati</taxon>
        <taxon>Pseudomonadota</taxon>
        <taxon>Gammaproteobacteria</taxon>
        <taxon>Enterobacterales</taxon>
        <taxon>Enterobacteriaceae</taxon>
        <taxon>Klebsiella/Raoultella group</taxon>
        <taxon>Klebsiella</taxon>
    </lineage>
</organism>